<protein>
    <submittedName>
        <fullName evidence="1">EF-hand domain-containing protein</fullName>
    </submittedName>
</protein>
<organism evidence="1">
    <name type="scientific">Echinostoma caproni</name>
    <dbReference type="NCBI Taxonomy" id="27848"/>
    <lineage>
        <taxon>Eukaryota</taxon>
        <taxon>Metazoa</taxon>
        <taxon>Spiralia</taxon>
        <taxon>Lophotrochozoa</taxon>
        <taxon>Platyhelminthes</taxon>
        <taxon>Trematoda</taxon>
        <taxon>Digenea</taxon>
        <taxon>Plagiorchiida</taxon>
        <taxon>Echinostomata</taxon>
        <taxon>Echinostomatoidea</taxon>
        <taxon>Echinostomatidae</taxon>
        <taxon>Echinostoma</taxon>
    </lineage>
</organism>
<proteinExistence type="predicted"/>
<dbReference type="AlphaFoldDB" id="A0A183BBP8"/>
<name>A0A183BBP8_9TREM</name>
<reference evidence="1" key="1">
    <citation type="submission" date="2016-06" db="UniProtKB">
        <authorList>
            <consortium name="WormBaseParasite"/>
        </authorList>
    </citation>
    <scope>IDENTIFICATION</scope>
</reference>
<dbReference type="Gene3D" id="1.10.238.10">
    <property type="entry name" value="EF-hand"/>
    <property type="match status" value="1"/>
</dbReference>
<dbReference type="WBParaSite" id="ECPE_0001667601-mRNA-1">
    <property type="protein sequence ID" value="ECPE_0001667601-mRNA-1"/>
    <property type="gene ID" value="ECPE_0001667601"/>
</dbReference>
<sequence>LAQQAMRKAAFEDFPSMLQSCRQIDGDRTGEIDRELLRRICLSYHLPIPDDMLNAIMQYSATQSGTIRYELFISQLNWRCHSIEATPTVPCEYTGNLKVDWESTSKGDTPVSLGRESKPQEQLIQRVVYQPLFDDLCGTASGCPG</sequence>
<accession>A0A183BBP8</accession>
<evidence type="ECO:0000313" key="1">
    <source>
        <dbReference type="WBParaSite" id="ECPE_0001667601-mRNA-1"/>
    </source>
</evidence>
<dbReference type="SUPFAM" id="SSF47473">
    <property type="entry name" value="EF-hand"/>
    <property type="match status" value="1"/>
</dbReference>
<dbReference type="InterPro" id="IPR011992">
    <property type="entry name" value="EF-hand-dom_pair"/>
</dbReference>